<evidence type="ECO:0000313" key="3">
    <source>
        <dbReference type="EMBL" id="SVB04129.1"/>
    </source>
</evidence>
<organism evidence="3">
    <name type="scientific">marine metagenome</name>
    <dbReference type="NCBI Taxonomy" id="408172"/>
    <lineage>
        <taxon>unclassified sequences</taxon>
        <taxon>metagenomes</taxon>
        <taxon>ecological metagenomes</taxon>
    </lineage>
</organism>
<dbReference type="InterPro" id="IPR036111">
    <property type="entry name" value="Mal/L-sulfo/L-lacto_DH-like_sf"/>
</dbReference>
<name>A0A382ART2_9ZZZZ</name>
<dbReference type="GO" id="GO:0016491">
    <property type="term" value="F:oxidoreductase activity"/>
    <property type="evidence" value="ECO:0007669"/>
    <property type="project" value="UniProtKB-KW"/>
</dbReference>
<evidence type="ECO:0000256" key="1">
    <source>
        <dbReference type="ARBA" id="ARBA00006056"/>
    </source>
</evidence>
<gene>
    <name evidence="3" type="ORF">METZ01_LOCUS156983</name>
</gene>
<dbReference type="Pfam" id="PF02615">
    <property type="entry name" value="Ldh_2"/>
    <property type="match status" value="1"/>
</dbReference>
<dbReference type="PANTHER" id="PTHR11091:SF0">
    <property type="entry name" value="MALATE DEHYDROGENASE"/>
    <property type="match status" value="1"/>
</dbReference>
<sequence length="325" mass="35250">MLESFVSNENNSQKINSENLRKNVEEIFQIMGENLTDSKIAADALILADLRGVESHGISNMLRIYIEGYKNEEIKPQAKLSTIKDNLATCSVDGDRGLGIITTPKAMDIAIEKAKTYGISMVTIKNSRHLGMASYHAIQAMKHKMIGMCVTSCPPQVLPTFGAEPLLGTNPIAIAAPAGKKPPYVFDAAMSTIAANKVSISRRLGNNLLPGWISDNDGAPIMEEFNPEEYKVNGENYLLPLGSTRELGSHKGFGLAGMVDILGGILSGGGYGANPGRPNFGHMVTAYNIDAFTDYNEYTKTMDEWLNMLENSKTIPGKDKVVYPG</sequence>
<dbReference type="SUPFAM" id="SSF89733">
    <property type="entry name" value="L-sulfolactate dehydrogenase-like"/>
    <property type="match status" value="1"/>
</dbReference>
<dbReference type="InterPro" id="IPR043144">
    <property type="entry name" value="Mal/L-sulf/L-lact_DH-like_ah"/>
</dbReference>
<dbReference type="InterPro" id="IPR043143">
    <property type="entry name" value="Mal/L-sulf/L-lact_DH-like_NADP"/>
</dbReference>
<dbReference type="EMBL" id="UINC01026521">
    <property type="protein sequence ID" value="SVB04129.1"/>
    <property type="molecule type" value="Genomic_DNA"/>
</dbReference>
<evidence type="ECO:0008006" key="4">
    <source>
        <dbReference type="Google" id="ProtNLM"/>
    </source>
</evidence>
<dbReference type="PANTHER" id="PTHR11091">
    <property type="entry name" value="OXIDOREDUCTASE-RELATED"/>
    <property type="match status" value="1"/>
</dbReference>
<comment type="similarity">
    <text evidence="1">Belongs to the LDH2/MDH2 oxidoreductase family.</text>
</comment>
<dbReference type="InterPro" id="IPR003767">
    <property type="entry name" value="Malate/L-lactate_DH-like"/>
</dbReference>
<evidence type="ECO:0000256" key="2">
    <source>
        <dbReference type="ARBA" id="ARBA00023002"/>
    </source>
</evidence>
<reference evidence="3" key="1">
    <citation type="submission" date="2018-05" db="EMBL/GenBank/DDBJ databases">
        <authorList>
            <person name="Lanie J.A."/>
            <person name="Ng W.-L."/>
            <person name="Kazmierczak K.M."/>
            <person name="Andrzejewski T.M."/>
            <person name="Davidsen T.M."/>
            <person name="Wayne K.J."/>
            <person name="Tettelin H."/>
            <person name="Glass J.I."/>
            <person name="Rusch D."/>
            <person name="Podicherti R."/>
            <person name="Tsui H.-C.T."/>
            <person name="Winkler M.E."/>
        </authorList>
    </citation>
    <scope>NUCLEOTIDE SEQUENCE</scope>
</reference>
<dbReference type="AlphaFoldDB" id="A0A382ART2"/>
<keyword evidence="2" id="KW-0560">Oxidoreductase</keyword>
<protein>
    <recommendedName>
        <fullName evidence="4">Malate dehydrogenase</fullName>
    </recommendedName>
</protein>
<feature type="non-terminal residue" evidence="3">
    <location>
        <position position="325"/>
    </location>
</feature>
<proteinExistence type="inferred from homology"/>
<accession>A0A382ART2</accession>
<dbReference type="Gene3D" id="1.10.1530.10">
    <property type="match status" value="1"/>
</dbReference>
<dbReference type="Gene3D" id="3.30.1370.60">
    <property type="entry name" value="Hypothetical oxidoreductase yiak, domain 2"/>
    <property type="match status" value="1"/>
</dbReference>